<organism evidence="1 2">
    <name type="scientific">Phytophthora cactorum</name>
    <dbReference type="NCBI Taxonomy" id="29920"/>
    <lineage>
        <taxon>Eukaryota</taxon>
        <taxon>Sar</taxon>
        <taxon>Stramenopiles</taxon>
        <taxon>Oomycota</taxon>
        <taxon>Peronosporomycetes</taxon>
        <taxon>Peronosporales</taxon>
        <taxon>Peronosporaceae</taxon>
        <taxon>Phytophthora</taxon>
    </lineage>
</organism>
<accession>A0A8T1CRR3</accession>
<dbReference type="EMBL" id="RCMK01000473">
    <property type="protein sequence ID" value="KAG2926712.1"/>
    <property type="molecule type" value="Genomic_DNA"/>
</dbReference>
<dbReference type="VEuPathDB" id="FungiDB:PC110_g18755"/>
<reference evidence="1" key="1">
    <citation type="submission" date="2018-10" db="EMBL/GenBank/DDBJ databases">
        <title>Effector identification in a new, highly contiguous assembly of the strawberry crown rot pathogen Phytophthora cactorum.</title>
        <authorList>
            <person name="Armitage A.D."/>
            <person name="Nellist C.F."/>
            <person name="Bates H."/>
            <person name="Vickerstaff R.J."/>
            <person name="Harrison R.J."/>
        </authorList>
    </citation>
    <scope>NUCLEOTIDE SEQUENCE</scope>
    <source>
        <strain evidence="1">4040</strain>
    </source>
</reference>
<dbReference type="AlphaFoldDB" id="A0A8T1CRR3"/>
<comment type="caution">
    <text evidence="1">The sequence shown here is derived from an EMBL/GenBank/DDBJ whole genome shotgun (WGS) entry which is preliminary data.</text>
</comment>
<sequence length="223" mass="25050">MADVVHQLSVLARRSAPPVAKLPNDIPANVEDVSGYEIQTLGMTLEAALQEIEQFCADTDHKSVENVNRPMYNRIMDVYQQLIASPDPVSMDFVESFSLIVLRFFDMLDQRVLCSTSVVANICASGTVAGKNYSFHHDIDMLLRTSSLQNTAPIHHWQTKWKETRRRQSKVLKSCLEEPEPFLRQMLNDINRSEAVQLGSHIADGSFGAVCEGEWLDTDAVVK</sequence>
<protein>
    <submittedName>
        <fullName evidence="1">Uncharacterized protein</fullName>
    </submittedName>
</protein>
<evidence type="ECO:0000313" key="2">
    <source>
        <dbReference type="Proteomes" id="UP000736787"/>
    </source>
</evidence>
<dbReference type="Proteomes" id="UP000736787">
    <property type="component" value="Unassembled WGS sequence"/>
</dbReference>
<gene>
    <name evidence="1" type="ORF">PC117_g14781</name>
</gene>
<proteinExistence type="predicted"/>
<evidence type="ECO:0000313" key="1">
    <source>
        <dbReference type="EMBL" id="KAG2926712.1"/>
    </source>
</evidence>
<name>A0A8T1CRR3_9STRA</name>